<dbReference type="InterPro" id="IPR036937">
    <property type="entry name" value="Adhesion_dom_fimbrial_sf"/>
</dbReference>
<dbReference type="EMBL" id="JAGQDE010000014">
    <property type="protein sequence ID" value="MBQ0960414.1"/>
    <property type="molecule type" value="Genomic_DNA"/>
</dbReference>
<feature type="signal peptide" evidence="5">
    <location>
        <begin position="1"/>
        <end position="22"/>
    </location>
</feature>
<dbReference type="Pfam" id="PF16970">
    <property type="entry name" value="FimA"/>
    <property type="match status" value="1"/>
</dbReference>
<sequence length="174" mass="17139">MKKILTLVALAAAAALPMAAQASDGSLTFNGALTSTTCTVTAGSANQTITLPTLDIGTLAATGLTAGDTAFAISTTGATCTATTATAYFESNANVDTGSGRLNSTGTAANTQLQLLNKSGTVIDLSKPSGSQNVNSAAVTGGNSTSDFIVRYYATGATTAGSVASAISFSMVYQ</sequence>
<dbReference type="PANTHER" id="PTHR33420:SF3">
    <property type="entry name" value="FIMBRIAL SUBUNIT ELFA"/>
    <property type="match status" value="1"/>
</dbReference>
<keyword evidence="7" id="KW-1185">Reference proteome</keyword>
<dbReference type="PANTHER" id="PTHR33420">
    <property type="entry name" value="FIMBRIAL SUBUNIT ELFA-RELATED"/>
    <property type="match status" value="1"/>
</dbReference>
<dbReference type="GO" id="GO:0009289">
    <property type="term" value="C:pilus"/>
    <property type="evidence" value="ECO:0007669"/>
    <property type="project" value="UniProtKB-SubCell"/>
</dbReference>
<dbReference type="InterPro" id="IPR050263">
    <property type="entry name" value="Bact_Fimbrial_Adh_Pro"/>
</dbReference>
<organism evidence="6 7">
    <name type="scientific">Ideonella aquatica</name>
    <dbReference type="NCBI Taxonomy" id="2824119"/>
    <lineage>
        <taxon>Bacteria</taxon>
        <taxon>Pseudomonadati</taxon>
        <taxon>Pseudomonadota</taxon>
        <taxon>Betaproteobacteria</taxon>
        <taxon>Burkholderiales</taxon>
        <taxon>Sphaerotilaceae</taxon>
        <taxon>Ideonella</taxon>
    </lineage>
</organism>
<name>A0A940YJ30_9BURK</name>
<proteinExistence type="inferred from homology"/>
<comment type="caution">
    <text evidence="6">The sequence shown here is derived from an EMBL/GenBank/DDBJ whole genome shotgun (WGS) entry which is preliminary data.</text>
</comment>
<dbReference type="Gene3D" id="2.60.40.1090">
    <property type="entry name" value="Fimbrial-type adhesion domain"/>
    <property type="match status" value="1"/>
</dbReference>
<evidence type="ECO:0000256" key="2">
    <source>
        <dbReference type="ARBA" id="ARBA00006671"/>
    </source>
</evidence>
<evidence type="ECO:0000256" key="1">
    <source>
        <dbReference type="ARBA" id="ARBA00004561"/>
    </source>
</evidence>
<accession>A0A940YJ30</accession>
<keyword evidence="3 5" id="KW-0732">Signal</keyword>
<dbReference type="Proteomes" id="UP000678374">
    <property type="component" value="Unassembled WGS sequence"/>
</dbReference>
<feature type="chain" id="PRO_5038129226" evidence="5">
    <location>
        <begin position="23"/>
        <end position="174"/>
    </location>
</feature>
<evidence type="ECO:0000256" key="4">
    <source>
        <dbReference type="ARBA" id="ARBA00023263"/>
    </source>
</evidence>
<evidence type="ECO:0000256" key="5">
    <source>
        <dbReference type="SAM" id="SignalP"/>
    </source>
</evidence>
<evidence type="ECO:0000313" key="6">
    <source>
        <dbReference type="EMBL" id="MBQ0960414.1"/>
    </source>
</evidence>
<protein>
    <submittedName>
        <fullName evidence="6">Type 1 fimbrial protein</fullName>
    </submittedName>
</protein>
<gene>
    <name evidence="6" type="ORF">KAK06_15780</name>
</gene>
<keyword evidence="4" id="KW-0281">Fimbrium</keyword>
<evidence type="ECO:0000256" key="3">
    <source>
        <dbReference type="ARBA" id="ARBA00022729"/>
    </source>
</evidence>
<dbReference type="GO" id="GO:0043709">
    <property type="term" value="P:cell adhesion involved in single-species biofilm formation"/>
    <property type="evidence" value="ECO:0007669"/>
    <property type="project" value="TreeGrafter"/>
</dbReference>
<evidence type="ECO:0000313" key="7">
    <source>
        <dbReference type="Proteomes" id="UP000678374"/>
    </source>
</evidence>
<comment type="similarity">
    <text evidence="2">Belongs to the fimbrial protein family.</text>
</comment>
<dbReference type="RefSeq" id="WP_210803087.1">
    <property type="nucleotide sequence ID" value="NZ_JAGQDE010000014.1"/>
</dbReference>
<dbReference type="InterPro" id="IPR008966">
    <property type="entry name" value="Adhesion_dom_sf"/>
</dbReference>
<reference evidence="6" key="1">
    <citation type="submission" date="2021-04" db="EMBL/GenBank/DDBJ databases">
        <title>The genome sequence of Ideonella sp. 4Y11.</title>
        <authorList>
            <person name="Liu Y."/>
        </authorList>
    </citation>
    <scope>NUCLEOTIDE SEQUENCE</scope>
    <source>
        <strain evidence="6">4Y11</strain>
    </source>
</reference>
<comment type="subcellular location">
    <subcellularLocation>
        <location evidence="1">Fimbrium</location>
    </subcellularLocation>
</comment>
<dbReference type="SUPFAM" id="SSF49401">
    <property type="entry name" value="Bacterial adhesins"/>
    <property type="match status" value="1"/>
</dbReference>
<dbReference type="AlphaFoldDB" id="A0A940YJ30"/>
<dbReference type="InterPro" id="IPR039458">
    <property type="entry name" value="FimA-like"/>
</dbReference>